<dbReference type="GO" id="GO:0016020">
    <property type="term" value="C:membrane"/>
    <property type="evidence" value="ECO:0007669"/>
    <property type="project" value="InterPro"/>
</dbReference>
<feature type="transmembrane region" description="Helical" evidence="1">
    <location>
        <begin position="12"/>
        <end position="33"/>
    </location>
</feature>
<dbReference type="Proteomes" id="UP000887581">
    <property type="component" value="Unplaced"/>
</dbReference>
<evidence type="ECO:0000313" key="4">
    <source>
        <dbReference type="WBParaSite" id="sdigi.contig127.g4878.t1"/>
    </source>
</evidence>
<sequence length="262" mass="30800">MPPTSLVIPMFGRYLITTMILVSLSTVVSVITVNFRFRSGSDYHIPPWIRKLFLHFLPRILCMKRNKPKRRNKAPKIELVDAVSLIRRQISPDELACFRTQERKNISRKLCNLTSYPFFSHSCLKQDEKHTRESAFAKNFVYGEDYWADNKSPIHQHYCLSDFEMRLNCKRDTVSKLLQQIRFIANYFRKKEEETEISDEWIFVAMVLDRLFLIIFSILNIGTFLILLEAPSLYDTRQTMNITKTTKPLGQGSFILPNHLNL</sequence>
<dbReference type="InterPro" id="IPR038050">
    <property type="entry name" value="Neuro_actylchol_rec"/>
</dbReference>
<evidence type="ECO:0000256" key="1">
    <source>
        <dbReference type="SAM" id="Phobius"/>
    </source>
</evidence>
<keyword evidence="1" id="KW-0472">Membrane</keyword>
<dbReference type="Pfam" id="PF02932">
    <property type="entry name" value="Neur_chan_memb"/>
    <property type="match status" value="1"/>
</dbReference>
<dbReference type="WBParaSite" id="sdigi.contig127.g4878.t1">
    <property type="protein sequence ID" value="sdigi.contig127.g4878.t1"/>
    <property type="gene ID" value="sdigi.contig127.g4878"/>
</dbReference>
<protein>
    <submittedName>
        <fullName evidence="4">Neurotransmitter-gated ion-channel transmembrane domain-containing protein</fullName>
    </submittedName>
</protein>
<feature type="transmembrane region" description="Helical" evidence="1">
    <location>
        <begin position="211"/>
        <end position="228"/>
    </location>
</feature>
<keyword evidence="1" id="KW-0812">Transmembrane</keyword>
<dbReference type="GO" id="GO:0006811">
    <property type="term" value="P:monoatomic ion transport"/>
    <property type="evidence" value="ECO:0007669"/>
    <property type="project" value="InterPro"/>
</dbReference>
<name>A0A915PIV2_9BILA</name>
<organism evidence="3 4">
    <name type="scientific">Setaria digitata</name>
    <dbReference type="NCBI Taxonomy" id="48799"/>
    <lineage>
        <taxon>Eukaryota</taxon>
        <taxon>Metazoa</taxon>
        <taxon>Ecdysozoa</taxon>
        <taxon>Nematoda</taxon>
        <taxon>Chromadorea</taxon>
        <taxon>Rhabditida</taxon>
        <taxon>Spirurina</taxon>
        <taxon>Spiruromorpha</taxon>
        <taxon>Filarioidea</taxon>
        <taxon>Setariidae</taxon>
        <taxon>Setaria</taxon>
    </lineage>
</organism>
<dbReference type="Gene3D" id="1.20.58.390">
    <property type="entry name" value="Neurotransmitter-gated ion-channel transmembrane domain"/>
    <property type="match status" value="2"/>
</dbReference>
<keyword evidence="3" id="KW-1185">Reference proteome</keyword>
<dbReference type="InterPro" id="IPR006029">
    <property type="entry name" value="Neurotrans-gated_channel_TM"/>
</dbReference>
<evidence type="ECO:0000259" key="2">
    <source>
        <dbReference type="Pfam" id="PF02932"/>
    </source>
</evidence>
<evidence type="ECO:0000313" key="3">
    <source>
        <dbReference type="Proteomes" id="UP000887581"/>
    </source>
</evidence>
<feature type="domain" description="Neurotransmitter-gated ion-channel transmembrane" evidence="2">
    <location>
        <begin position="1"/>
        <end position="221"/>
    </location>
</feature>
<dbReference type="SUPFAM" id="SSF90112">
    <property type="entry name" value="Neurotransmitter-gated ion-channel transmembrane pore"/>
    <property type="match status" value="1"/>
</dbReference>
<dbReference type="InterPro" id="IPR036719">
    <property type="entry name" value="Neuro-gated_channel_TM_sf"/>
</dbReference>
<dbReference type="AlphaFoldDB" id="A0A915PIV2"/>
<accession>A0A915PIV2</accession>
<reference evidence="4" key="1">
    <citation type="submission" date="2022-11" db="UniProtKB">
        <authorList>
            <consortium name="WormBaseParasite"/>
        </authorList>
    </citation>
    <scope>IDENTIFICATION</scope>
</reference>
<proteinExistence type="predicted"/>
<keyword evidence="1" id="KW-1133">Transmembrane helix</keyword>